<organism evidence="1 2">
    <name type="scientific">Folsomia candida</name>
    <name type="common">Springtail</name>
    <dbReference type="NCBI Taxonomy" id="158441"/>
    <lineage>
        <taxon>Eukaryota</taxon>
        <taxon>Metazoa</taxon>
        <taxon>Ecdysozoa</taxon>
        <taxon>Arthropoda</taxon>
        <taxon>Hexapoda</taxon>
        <taxon>Collembola</taxon>
        <taxon>Entomobryomorpha</taxon>
        <taxon>Isotomoidea</taxon>
        <taxon>Isotomidae</taxon>
        <taxon>Proisotominae</taxon>
        <taxon>Folsomia</taxon>
    </lineage>
</organism>
<keyword evidence="2" id="KW-1185">Reference proteome</keyword>
<proteinExistence type="predicted"/>
<comment type="caution">
    <text evidence="1">The sequence shown here is derived from an EMBL/GenBank/DDBJ whole genome shotgun (WGS) entry which is preliminary data.</text>
</comment>
<evidence type="ECO:0000313" key="1">
    <source>
        <dbReference type="EMBL" id="OXA45394.1"/>
    </source>
</evidence>
<dbReference type="AlphaFoldDB" id="A0A226DKL4"/>
<reference evidence="1 2" key="1">
    <citation type="submission" date="2015-12" db="EMBL/GenBank/DDBJ databases">
        <title>The genome of Folsomia candida.</title>
        <authorList>
            <person name="Faddeeva A."/>
            <person name="Derks M.F."/>
            <person name="Anvar Y."/>
            <person name="Smit S."/>
            <person name="Van Straalen N."/>
            <person name="Roelofs D."/>
        </authorList>
    </citation>
    <scope>NUCLEOTIDE SEQUENCE [LARGE SCALE GENOMIC DNA]</scope>
    <source>
        <strain evidence="1 2">VU population</strain>
        <tissue evidence="1">Whole body</tissue>
    </source>
</reference>
<dbReference type="EMBL" id="LNIX01000018">
    <property type="protein sequence ID" value="OXA45394.1"/>
    <property type="molecule type" value="Genomic_DNA"/>
</dbReference>
<dbReference type="InterPro" id="IPR015943">
    <property type="entry name" value="WD40/YVTN_repeat-like_dom_sf"/>
</dbReference>
<dbReference type="Proteomes" id="UP000198287">
    <property type="component" value="Unassembled WGS sequence"/>
</dbReference>
<dbReference type="OrthoDB" id="8193550at2759"/>
<accession>A0A226DKL4</accession>
<name>A0A226DKL4_FOLCA</name>
<dbReference type="SUPFAM" id="SSF50965">
    <property type="entry name" value="Galactose oxidase, central domain"/>
    <property type="match status" value="1"/>
</dbReference>
<dbReference type="InterPro" id="IPR011043">
    <property type="entry name" value="Gal_Oxase/kelch_b-propeller"/>
</dbReference>
<gene>
    <name evidence="1" type="ORF">Fcan01_19944</name>
</gene>
<protein>
    <submittedName>
        <fullName evidence="1">WD repeat-containing protein 48</fullName>
    </submittedName>
</protein>
<evidence type="ECO:0000313" key="2">
    <source>
        <dbReference type="Proteomes" id="UP000198287"/>
    </source>
</evidence>
<sequence length="389" mass="43963">MPYVDSREVITCMIAFPSEDESLNGWSRWSHLILGLENGDISDYILIHANFHTLNGILRDWETGAILLLKKLSKGRILSFGLRKSDDCPRIKIWSLDTRQVEVNFNLMNMSFSVLNSVTELEDNLIAICCVSSEAYDTVHIFDSVTGNCVHSNIMYLHRAHGVHLASVANNFLAILGNCEYFYTYSINRQEVREICKVNHDRSYSTATLPTGEIVVGGHFLKIYTVSSEGELTLKKHLDHGNVIDVIIPIHGYRVLTVDRGAESRGIIRIWDLSKEEDNCMEQAYQDTVASIIQASEDEAICAALPSSNLILFGYKNAVYDCRMEIKKKDQVAEIRKYARLLYQAYEQKEGIGLLVEEILLDIIARAGSMEGFGFKEARKVGALYFCRP</sequence>
<dbReference type="Gene3D" id="2.130.10.10">
    <property type="entry name" value="YVTN repeat-like/Quinoprotein amine dehydrogenase"/>
    <property type="match status" value="1"/>
</dbReference>